<dbReference type="Proteomes" id="UP000053257">
    <property type="component" value="Unassembled WGS sequence"/>
</dbReference>
<evidence type="ECO:0000313" key="1">
    <source>
        <dbReference type="EMBL" id="KIP11277.1"/>
    </source>
</evidence>
<dbReference type="GO" id="GO:0008080">
    <property type="term" value="F:N-acetyltransferase activity"/>
    <property type="evidence" value="ECO:0007669"/>
    <property type="project" value="TreeGrafter"/>
</dbReference>
<evidence type="ECO:0008006" key="3">
    <source>
        <dbReference type="Google" id="ProtNLM"/>
    </source>
</evidence>
<reference evidence="1 2" key="1">
    <citation type="journal article" date="2014" name="PLoS Genet.">
        <title>Analysis of the Phlebiopsis gigantea genome, transcriptome and secretome provides insight into its pioneer colonization strategies of wood.</title>
        <authorList>
            <person name="Hori C."/>
            <person name="Ishida T."/>
            <person name="Igarashi K."/>
            <person name="Samejima M."/>
            <person name="Suzuki H."/>
            <person name="Master E."/>
            <person name="Ferreira P."/>
            <person name="Ruiz-Duenas F.J."/>
            <person name="Held B."/>
            <person name="Canessa P."/>
            <person name="Larrondo L.F."/>
            <person name="Schmoll M."/>
            <person name="Druzhinina I.S."/>
            <person name="Kubicek C.P."/>
            <person name="Gaskell J.A."/>
            <person name="Kersten P."/>
            <person name="St John F."/>
            <person name="Glasner J."/>
            <person name="Sabat G."/>
            <person name="Splinter BonDurant S."/>
            <person name="Syed K."/>
            <person name="Yadav J."/>
            <person name="Mgbeahuruike A.C."/>
            <person name="Kovalchuk A."/>
            <person name="Asiegbu F.O."/>
            <person name="Lackner G."/>
            <person name="Hoffmeister D."/>
            <person name="Rencoret J."/>
            <person name="Gutierrez A."/>
            <person name="Sun H."/>
            <person name="Lindquist E."/>
            <person name="Barry K."/>
            <person name="Riley R."/>
            <person name="Grigoriev I.V."/>
            <person name="Henrissat B."/>
            <person name="Kues U."/>
            <person name="Berka R.M."/>
            <person name="Martinez A.T."/>
            <person name="Covert S.F."/>
            <person name="Blanchette R.A."/>
            <person name="Cullen D."/>
        </authorList>
    </citation>
    <scope>NUCLEOTIDE SEQUENCE [LARGE SCALE GENOMIC DNA]</scope>
    <source>
        <strain evidence="1 2">11061_1 CR5-6</strain>
    </source>
</reference>
<dbReference type="InterPro" id="IPR052058">
    <property type="entry name" value="Alcohol_O-acetyltransferase"/>
</dbReference>
<dbReference type="PANTHER" id="PTHR28037:SF1">
    <property type="entry name" value="ALCOHOL O-ACETYLTRANSFERASE 1-RELATED"/>
    <property type="match status" value="1"/>
</dbReference>
<name>A0A0C3SCW5_PHLG1</name>
<dbReference type="HOGENOM" id="CLU_024469_1_1_1"/>
<sequence>MVVESPRQILRQAGPLERFHIDRAEVGFDSCVVVSARYTASGLVLDKNMLYPALAAVALQLAPLSVQIDVPQKLKVAPSFVRLPAIHLDDVVSFVEDDGSDFEKTLSQLMEAQLAQRFELGTSTPLWRLVVVSGHTVVFAYYHGIGDGQSSMAFHRALVLALNTSTGTVTPAISEGRVDISENVTSLKPAVEKLMDVSPTFPIFCGVLYDTFAPGALTKASSAWTGNPVTRRPSVQTNVRLWEISATDAAHLLQLCRHHKTTLTGFFHTLLVGVLSKHVAGLALKKKYKRLSTLTPLSLRRYTGTSPYEMCLEVSVFHFYPRISPFSASKTAYADFPWSDSAQTTAKFHSKAEHAKRSTGMAKFIYILGLYQSYWTDNIGKKRESTLALSNLGRFPAPETKGDEKWTVGSMFFAQCDSVTGSALKMNVVGSPNGAVNVGFSWGVDSLDSPFVETVVEDSKAGLAAILASAPAEL</sequence>
<protein>
    <recommendedName>
        <fullName evidence="3">Alcohol acetyltransferase</fullName>
    </recommendedName>
</protein>
<organism evidence="1 2">
    <name type="scientific">Phlebiopsis gigantea (strain 11061_1 CR5-6)</name>
    <name type="common">White-rot fungus</name>
    <name type="synonym">Peniophora gigantea</name>
    <dbReference type="NCBI Taxonomy" id="745531"/>
    <lineage>
        <taxon>Eukaryota</taxon>
        <taxon>Fungi</taxon>
        <taxon>Dikarya</taxon>
        <taxon>Basidiomycota</taxon>
        <taxon>Agaricomycotina</taxon>
        <taxon>Agaricomycetes</taxon>
        <taxon>Polyporales</taxon>
        <taxon>Phanerochaetaceae</taxon>
        <taxon>Phlebiopsis</taxon>
    </lineage>
</organism>
<dbReference type="Gene3D" id="3.30.559.10">
    <property type="entry name" value="Chloramphenicol acetyltransferase-like domain"/>
    <property type="match status" value="1"/>
</dbReference>
<dbReference type="EMBL" id="KN840447">
    <property type="protein sequence ID" value="KIP11277.1"/>
    <property type="molecule type" value="Genomic_DNA"/>
</dbReference>
<accession>A0A0C3SCW5</accession>
<dbReference type="PANTHER" id="PTHR28037">
    <property type="entry name" value="ALCOHOL O-ACETYLTRANSFERASE 1-RELATED"/>
    <property type="match status" value="1"/>
</dbReference>
<keyword evidence="2" id="KW-1185">Reference proteome</keyword>
<gene>
    <name evidence="1" type="ORF">PHLGIDRAFT_124934</name>
</gene>
<dbReference type="OrthoDB" id="2150604at2759"/>
<dbReference type="STRING" id="745531.A0A0C3SCW5"/>
<dbReference type="InterPro" id="IPR023213">
    <property type="entry name" value="CAT-like_dom_sf"/>
</dbReference>
<dbReference type="AlphaFoldDB" id="A0A0C3SCW5"/>
<evidence type="ECO:0000313" key="2">
    <source>
        <dbReference type="Proteomes" id="UP000053257"/>
    </source>
</evidence>
<proteinExistence type="predicted"/>
<dbReference type="InterPro" id="IPR010828">
    <property type="entry name" value="Atf2/Sli1-like"/>
</dbReference>
<dbReference type="Pfam" id="PF07247">
    <property type="entry name" value="AATase"/>
    <property type="match status" value="1"/>
</dbReference>